<evidence type="ECO:0000256" key="1">
    <source>
        <dbReference type="SAM" id="MobiDB-lite"/>
    </source>
</evidence>
<organism evidence="2 3">
    <name type="scientific">Mugilogobius chulae</name>
    <name type="common">yellowstripe goby</name>
    <dbReference type="NCBI Taxonomy" id="88201"/>
    <lineage>
        <taxon>Eukaryota</taxon>
        <taxon>Metazoa</taxon>
        <taxon>Chordata</taxon>
        <taxon>Craniata</taxon>
        <taxon>Vertebrata</taxon>
        <taxon>Euteleostomi</taxon>
        <taxon>Actinopterygii</taxon>
        <taxon>Neopterygii</taxon>
        <taxon>Teleostei</taxon>
        <taxon>Neoteleostei</taxon>
        <taxon>Acanthomorphata</taxon>
        <taxon>Gobiaria</taxon>
        <taxon>Gobiiformes</taxon>
        <taxon>Gobioidei</taxon>
        <taxon>Gobiidae</taxon>
        <taxon>Gobionellinae</taxon>
        <taxon>Mugilogobius</taxon>
    </lineage>
</organism>
<dbReference type="AlphaFoldDB" id="A0AAW0PGN1"/>
<comment type="caution">
    <text evidence="2">The sequence shown here is derived from an EMBL/GenBank/DDBJ whole genome shotgun (WGS) entry which is preliminary data.</text>
</comment>
<evidence type="ECO:0000313" key="3">
    <source>
        <dbReference type="Proteomes" id="UP001460270"/>
    </source>
</evidence>
<dbReference type="Proteomes" id="UP001460270">
    <property type="component" value="Unassembled WGS sequence"/>
</dbReference>
<accession>A0AAW0PGN1</accession>
<feature type="compositionally biased region" description="Basic and acidic residues" evidence="1">
    <location>
        <begin position="67"/>
        <end position="80"/>
    </location>
</feature>
<dbReference type="EMBL" id="JBBPFD010000008">
    <property type="protein sequence ID" value="KAK7916343.1"/>
    <property type="molecule type" value="Genomic_DNA"/>
</dbReference>
<protein>
    <submittedName>
        <fullName evidence="2">Uncharacterized protein</fullName>
    </submittedName>
</protein>
<feature type="region of interest" description="Disordered" evidence="1">
    <location>
        <begin position="55"/>
        <end position="85"/>
    </location>
</feature>
<evidence type="ECO:0000313" key="2">
    <source>
        <dbReference type="EMBL" id="KAK7916343.1"/>
    </source>
</evidence>
<proteinExistence type="predicted"/>
<name>A0AAW0PGN1_9GOBI</name>
<gene>
    <name evidence="2" type="ORF">WMY93_012104</name>
</gene>
<reference evidence="3" key="1">
    <citation type="submission" date="2024-04" db="EMBL/GenBank/DDBJ databases">
        <title>Salinicola lusitanus LLJ914,a marine bacterium isolated from the Okinawa Trough.</title>
        <authorList>
            <person name="Li J."/>
        </authorList>
    </citation>
    <scope>NUCLEOTIDE SEQUENCE [LARGE SCALE GENOMIC DNA]</scope>
</reference>
<keyword evidence="3" id="KW-1185">Reference proteome</keyword>
<sequence>MRPSIGSEEQILYKTPDISSSPSAEIVFEDRPEEAPVPDGPTQIFIEADILSPKSDQECQVPSSETHVIKDSTEQEEHNSRPQILDGPPVSHFLIQALVQKLIQIAYFKSEDQVKIVNLLLEQTKERILNQHIPISIHNMRALAEAAAKDLMKDIQFKKMHLKVEDEVFPKAV</sequence>